<dbReference type="InterPro" id="IPR020904">
    <property type="entry name" value="Sc_DH/Rdtase_CS"/>
</dbReference>
<dbReference type="Proteomes" id="UP001465426">
    <property type="component" value="Unassembled WGS sequence"/>
</dbReference>
<dbReference type="CDD" id="cd05374">
    <property type="entry name" value="17beta-HSD-like_SDR_c"/>
    <property type="match status" value="1"/>
</dbReference>
<accession>A0ABV1EVD5</accession>
<dbReference type="InterPro" id="IPR002347">
    <property type="entry name" value="SDR_fam"/>
</dbReference>
<evidence type="ECO:0000256" key="1">
    <source>
        <dbReference type="ARBA" id="ARBA00006484"/>
    </source>
</evidence>
<dbReference type="InterPro" id="IPR051911">
    <property type="entry name" value="SDR_oxidoreductase"/>
</dbReference>
<dbReference type="PROSITE" id="PS00061">
    <property type="entry name" value="ADH_SHORT"/>
    <property type="match status" value="1"/>
</dbReference>
<comment type="caution">
    <text evidence="4">The sequence shown here is derived from an EMBL/GenBank/DDBJ whole genome shotgun (WGS) entry which is preliminary data.</text>
</comment>
<evidence type="ECO:0000256" key="3">
    <source>
        <dbReference type="RuleBase" id="RU000363"/>
    </source>
</evidence>
<keyword evidence="2" id="KW-0560">Oxidoreductase</keyword>
<gene>
    <name evidence="4" type="ORF">WMO63_05135</name>
</gene>
<sequence>MEKQVVLITGANSGFGQLMALEFAKSEYIVIASMRDRNKGKQLIDTATKLGVISNIKITSLDITSAQSVENLTLMLQDIGQVDLLINNAGYAGGGFSEEIPIDEYQLQMETNFLGAIRVTQSVLPFMREKGSGMIINMSSISGKIGFPGLSPYVSSKFALEGWSESLRLELAPFSIPVILVEPGSFQTNIWTTGKKVTVKSTLSSSPYFSYMKQLDTYLQRNRIKDGDPMEVAKKVVAIAQTKHPRLRYVIGKGTRSTILLKNMLPWKWWEKIVLFILKSKYIKK</sequence>
<protein>
    <submittedName>
        <fullName evidence="4">SDR family oxidoreductase</fullName>
    </submittedName>
</protein>
<dbReference type="Gene3D" id="3.40.50.720">
    <property type="entry name" value="NAD(P)-binding Rossmann-like Domain"/>
    <property type="match status" value="1"/>
</dbReference>
<dbReference type="PRINTS" id="PR00080">
    <property type="entry name" value="SDRFAMILY"/>
</dbReference>
<dbReference type="NCBIfam" id="NF005372">
    <property type="entry name" value="PRK06914.1"/>
    <property type="match status" value="1"/>
</dbReference>
<dbReference type="Pfam" id="PF00106">
    <property type="entry name" value="adh_short"/>
    <property type="match status" value="1"/>
</dbReference>
<organism evidence="4 5">
    <name type="scientific">Niallia hominis</name>
    <dbReference type="NCBI Taxonomy" id="3133173"/>
    <lineage>
        <taxon>Bacteria</taxon>
        <taxon>Bacillati</taxon>
        <taxon>Bacillota</taxon>
        <taxon>Bacilli</taxon>
        <taxon>Bacillales</taxon>
        <taxon>Bacillaceae</taxon>
        <taxon>Niallia</taxon>
    </lineage>
</organism>
<dbReference type="PANTHER" id="PTHR43976">
    <property type="entry name" value="SHORT CHAIN DEHYDROGENASE"/>
    <property type="match status" value="1"/>
</dbReference>
<name>A0ABV1EVD5_9BACI</name>
<evidence type="ECO:0000313" key="5">
    <source>
        <dbReference type="Proteomes" id="UP001465426"/>
    </source>
</evidence>
<dbReference type="InterPro" id="IPR036291">
    <property type="entry name" value="NAD(P)-bd_dom_sf"/>
</dbReference>
<dbReference type="PANTHER" id="PTHR43976:SF16">
    <property type="entry name" value="SHORT-CHAIN DEHYDROGENASE_REDUCTASE FAMILY PROTEIN"/>
    <property type="match status" value="1"/>
</dbReference>
<comment type="similarity">
    <text evidence="1 3">Belongs to the short-chain dehydrogenases/reductases (SDR) family.</text>
</comment>
<dbReference type="SUPFAM" id="SSF51735">
    <property type="entry name" value="NAD(P)-binding Rossmann-fold domains"/>
    <property type="match status" value="1"/>
</dbReference>
<reference evidence="4 5" key="1">
    <citation type="submission" date="2024-03" db="EMBL/GenBank/DDBJ databases">
        <title>Human intestinal bacterial collection.</title>
        <authorList>
            <person name="Pauvert C."/>
            <person name="Hitch T.C.A."/>
            <person name="Clavel T."/>
        </authorList>
    </citation>
    <scope>NUCLEOTIDE SEQUENCE [LARGE SCALE GENOMIC DNA]</scope>
    <source>
        <strain evidence="4 5">CLA-SR-H024</strain>
    </source>
</reference>
<dbReference type="PRINTS" id="PR00081">
    <property type="entry name" value="GDHRDH"/>
</dbReference>
<proteinExistence type="inferred from homology"/>
<dbReference type="RefSeq" id="WP_235251765.1">
    <property type="nucleotide sequence ID" value="NZ_JBBMFN010000007.1"/>
</dbReference>
<dbReference type="EMBL" id="JBBMFN010000007">
    <property type="protein sequence ID" value="MEQ2465055.1"/>
    <property type="molecule type" value="Genomic_DNA"/>
</dbReference>
<keyword evidence="5" id="KW-1185">Reference proteome</keyword>
<evidence type="ECO:0000313" key="4">
    <source>
        <dbReference type="EMBL" id="MEQ2465055.1"/>
    </source>
</evidence>
<evidence type="ECO:0000256" key="2">
    <source>
        <dbReference type="ARBA" id="ARBA00023002"/>
    </source>
</evidence>